<evidence type="ECO:0000313" key="9">
    <source>
        <dbReference type="EMBL" id="MEK6467431.1"/>
    </source>
</evidence>
<dbReference type="InterPro" id="IPR005196">
    <property type="entry name" value="Glyco_hydro_65_N"/>
</dbReference>
<keyword evidence="4" id="KW-0326">Glycosidase</keyword>
<gene>
    <name evidence="9" type="ORF">WG925_27155</name>
</gene>
<evidence type="ECO:0000259" key="8">
    <source>
        <dbReference type="Pfam" id="PF03636"/>
    </source>
</evidence>
<dbReference type="InterPro" id="IPR012341">
    <property type="entry name" value="6hp_glycosidase-like_sf"/>
</dbReference>
<reference evidence="9 10" key="1">
    <citation type="submission" date="2024-03" db="EMBL/GenBank/DDBJ databases">
        <title>Draft genome sequence of Pseudonocardia carboxydivorans JCM 14827.</title>
        <authorList>
            <person name="Duangmal K."/>
        </authorList>
    </citation>
    <scope>NUCLEOTIDE SEQUENCE [LARGE SCALE GENOMIC DNA]</scope>
    <source>
        <strain evidence="9 10">JCM 14827</strain>
    </source>
</reference>
<keyword evidence="10" id="KW-1185">Reference proteome</keyword>
<dbReference type="Gene3D" id="2.60.420.10">
    <property type="entry name" value="Maltose phosphorylase, domain 3"/>
    <property type="match status" value="1"/>
</dbReference>
<evidence type="ECO:0000256" key="5">
    <source>
        <dbReference type="SAM" id="MobiDB-lite"/>
    </source>
</evidence>
<dbReference type="Gene3D" id="1.50.10.10">
    <property type="match status" value="1"/>
</dbReference>
<evidence type="ECO:0000259" key="7">
    <source>
        <dbReference type="Pfam" id="PF03633"/>
    </source>
</evidence>
<dbReference type="Pfam" id="PF03633">
    <property type="entry name" value="Glyco_hydro_65C"/>
    <property type="match status" value="1"/>
</dbReference>
<evidence type="ECO:0000256" key="4">
    <source>
        <dbReference type="ARBA" id="ARBA00023295"/>
    </source>
</evidence>
<feature type="domain" description="Glycoside hydrolase family 65 N-terminal" evidence="8">
    <location>
        <begin position="20"/>
        <end position="270"/>
    </location>
</feature>
<dbReference type="PIRSF" id="PIRSF036289">
    <property type="entry name" value="Glycosyl_hydrolase_malt_phosph"/>
    <property type="match status" value="1"/>
</dbReference>
<keyword evidence="3" id="KW-0808">Transferase</keyword>
<dbReference type="InterPro" id="IPR037018">
    <property type="entry name" value="GH65_N"/>
</dbReference>
<proteinExistence type="inferred from homology"/>
<organism evidence="9 10">
    <name type="scientific">Pseudonocardia alni subsp. carboxydivorans</name>
    <dbReference type="NCBI Taxonomy" id="415010"/>
    <lineage>
        <taxon>Bacteria</taxon>
        <taxon>Bacillati</taxon>
        <taxon>Actinomycetota</taxon>
        <taxon>Actinomycetes</taxon>
        <taxon>Pseudonocardiales</taxon>
        <taxon>Pseudonocardiaceae</taxon>
        <taxon>Pseudonocardia</taxon>
    </lineage>
</organism>
<evidence type="ECO:0000256" key="3">
    <source>
        <dbReference type="ARBA" id="ARBA00022679"/>
    </source>
</evidence>
<dbReference type="RefSeq" id="WP_346104436.1">
    <property type="nucleotide sequence ID" value="NZ_BAAAOD010000035.1"/>
</dbReference>
<sequence>MATDCPACAPTGDGWSVCFHGFDPADEGRREALCTLGNGYQAVRGAAAAASAGGPHHPGTYAAGVYNRLVDTVGDRVVENESMVALPDWTWLRAGPDGTDVDPFGPAALLENRALLDLRHGVLTRLVRYVDAEGRRTALHERRLVHRTRRHVAATETTVVAENWSGRLRVRSRIDGAVGNTGVARYRGLAAHHLHTERVDAPRPGTVLLTTRTSRSDVRIAVAARTRVRPDSAAASVVRTGDAVGYDHVLDVPRGSAVRVDTVVTLVTSRDVAIADPATTALDLLADAPDVPALLEEQAVSWRHVWRRFRFDLAGTGVPDAPDTARDLRLGLFHVLQAVSLHALDVDAGVPARGLHGEAYRGHVFWDELFVLPVLTLRMPEVTRALLHYRVRRLDAARRAARATGRRGAMFPWQSGSDGREESQSLHLNPLSGRWLPDVSALQKHVGLAVAYNVWHYVQATGDRDFLAAHGAEVMLEVARYLAELSELDPERGRYRIRGVMGPDEFSTRYPGADRPGVDDNTYTTVMAVWLWRRARECLDLIPVRRRDELLEQLGLTDRELRSWADRTRRSYVPIRPDGVLEQFEGASALPELDWEHYRRRYGDLQRLDRILEAEGRSVDDYQVTKQADVLMLFYLLSTDELRELLHGLGYRLPADAVRRTIDHHLARTVHGSTLSSLVHAWVLARAHREDALDHFRRAVRSDLADVQGGTTAEGVHLGAMAGSVDLLQRCFAGVEVRDGALWFNPHWPRDSGRLSFEIRYRDLVVDVRVRGREVLVRAACGPGDPITVRCGTTRRVLRPGGSVRLRARPGAPEGEPGRGLWPSVGGAHGPGPGGRVPTPWWRPVVEFRPWRRRPR</sequence>
<dbReference type="GO" id="GO:0016787">
    <property type="term" value="F:hydrolase activity"/>
    <property type="evidence" value="ECO:0007669"/>
    <property type="project" value="UniProtKB-KW"/>
</dbReference>
<dbReference type="InterPro" id="IPR017045">
    <property type="entry name" value="Malt_Pase/Glycosyl_Hdrlase"/>
</dbReference>
<dbReference type="PANTHER" id="PTHR11051">
    <property type="entry name" value="GLYCOSYL HYDROLASE-RELATED"/>
    <property type="match status" value="1"/>
</dbReference>
<dbReference type="SUPFAM" id="SSF74650">
    <property type="entry name" value="Galactose mutarotase-like"/>
    <property type="match status" value="1"/>
</dbReference>
<name>A0ABU9AM22_PSEA5</name>
<protein>
    <submittedName>
        <fullName evidence="9">Glycosyl hydrolase family 65 protein</fullName>
    </submittedName>
</protein>
<accession>A0ABU9AM22</accession>
<dbReference type="SUPFAM" id="SSF48208">
    <property type="entry name" value="Six-hairpin glycosidases"/>
    <property type="match status" value="1"/>
</dbReference>
<feature type="domain" description="Glycoside hydrolase family 65 central catalytic" evidence="6">
    <location>
        <begin position="329"/>
        <end position="725"/>
    </location>
</feature>
<dbReference type="Gene3D" id="2.70.98.40">
    <property type="entry name" value="Glycoside hydrolase, family 65, N-terminal domain"/>
    <property type="match status" value="1"/>
</dbReference>
<dbReference type="PANTHER" id="PTHR11051:SF8">
    <property type="entry name" value="PROTEIN-GLUCOSYLGALACTOSYLHYDROXYLYSINE GLUCOSIDASE"/>
    <property type="match status" value="1"/>
</dbReference>
<dbReference type="InterPro" id="IPR008928">
    <property type="entry name" value="6-hairpin_glycosidase_sf"/>
</dbReference>
<dbReference type="InterPro" id="IPR011013">
    <property type="entry name" value="Gal_mutarotase_sf_dom"/>
</dbReference>
<dbReference type="InterPro" id="IPR005195">
    <property type="entry name" value="Glyco_hydro_65_M"/>
</dbReference>
<keyword evidence="2" id="KW-0328">Glycosyltransferase</keyword>
<keyword evidence="9" id="KW-0378">Hydrolase</keyword>
<evidence type="ECO:0000256" key="1">
    <source>
        <dbReference type="ARBA" id="ARBA00006768"/>
    </source>
</evidence>
<evidence type="ECO:0000259" key="6">
    <source>
        <dbReference type="Pfam" id="PF03632"/>
    </source>
</evidence>
<evidence type="ECO:0000256" key="2">
    <source>
        <dbReference type="ARBA" id="ARBA00022676"/>
    </source>
</evidence>
<comment type="similarity">
    <text evidence="1">Belongs to the glycosyl hydrolase 65 family.</text>
</comment>
<dbReference type="InterPro" id="IPR005194">
    <property type="entry name" value="Glyco_hydro_65_C"/>
</dbReference>
<dbReference type="Pfam" id="PF03636">
    <property type="entry name" value="Glyco_hydro_65N"/>
    <property type="match status" value="1"/>
</dbReference>
<dbReference type="Proteomes" id="UP001367513">
    <property type="component" value="Unassembled WGS sequence"/>
</dbReference>
<evidence type="ECO:0000313" key="10">
    <source>
        <dbReference type="Proteomes" id="UP001367513"/>
    </source>
</evidence>
<dbReference type="Pfam" id="PF03632">
    <property type="entry name" value="Glyco_hydro_65m"/>
    <property type="match status" value="1"/>
</dbReference>
<feature type="region of interest" description="Disordered" evidence="5">
    <location>
        <begin position="805"/>
        <end position="839"/>
    </location>
</feature>
<dbReference type="EMBL" id="JBBPIX010000028">
    <property type="protein sequence ID" value="MEK6467431.1"/>
    <property type="molecule type" value="Genomic_DNA"/>
</dbReference>
<comment type="caution">
    <text evidence="9">The sequence shown here is derived from an EMBL/GenBank/DDBJ whole genome shotgun (WGS) entry which is preliminary data.</text>
</comment>
<feature type="domain" description="Glycoside hydrolase family 65 C-terminal" evidence="7">
    <location>
        <begin position="736"/>
        <end position="791"/>
    </location>
</feature>